<evidence type="ECO:0000313" key="21">
    <source>
        <dbReference type="RefSeq" id="XP_047736593.1"/>
    </source>
</evidence>
<dbReference type="Gene3D" id="1.10.510.10">
    <property type="entry name" value="Transferase(Phosphotransferase) domain 1"/>
    <property type="match status" value="1"/>
</dbReference>
<gene>
    <name evidence="21" type="primary">LOC108673595</name>
</gene>
<dbReference type="GO" id="GO:0004016">
    <property type="term" value="F:adenylate cyclase activity"/>
    <property type="evidence" value="ECO:0007669"/>
    <property type="project" value="TreeGrafter"/>
</dbReference>
<dbReference type="SUPFAM" id="SSF55073">
    <property type="entry name" value="Nucleotide cyclase"/>
    <property type="match status" value="1"/>
</dbReference>
<evidence type="ECO:0000256" key="14">
    <source>
        <dbReference type="RuleBase" id="RU000405"/>
    </source>
</evidence>
<feature type="region of interest" description="Disordered" evidence="16">
    <location>
        <begin position="1280"/>
        <end position="1302"/>
    </location>
</feature>
<evidence type="ECO:0000256" key="9">
    <source>
        <dbReference type="ARBA" id="ARBA00023136"/>
    </source>
</evidence>
<dbReference type="GO" id="GO:0001653">
    <property type="term" value="F:peptide receptor activity"/>
    <property type="evidence" value="ECO:0007669"/>
    <property type="project" value="TreeGrafter"/>
</dbReference>
<feature type="chain" id="PRO_5037975553" description="Guanylate cyclase" evidence="17">
    <location>
        <begin position="22"/>
        <end position="1395"/>
    </location>
</feature>
<comment type="similarity">
    <text evidence="14">Belongs to the adenylyl cyclase class-4/guanylyl cyclase family.</text>
</comment>
<dbReference type="InterPro" id="IPR050401">
    <property type="entry name" value="Cyclic_nucleotide_synthase"/>
</dbReference>
<dbReference type="Gene3D" id="3.30.70.1230">
    <property type="entry name" value="Nucleotide cyclase"/>
    <property type="match status" value="1"/>
</dbReference>
<reference evidence="21" key="1">
    <citation type="submission" date="2025-08" db="UniProtKB">
        <authorList>
            <consortium name="RefSeq"/>
        </authorList>
    </citation>
    <scope>IDENTIFICATION</scope>
    <source>
        <tissue evidence="21">Whole organism</tissue>
    </source>
</reference>
<keyword evidence="12 14" id="KW-0456">Lyase</keyword>
<feature type="region of interest" description="Disordered" evidence="16">
    <location>
        <begin position="1337"/>
        <end position="1395"/>
    </location>
</feature>
<evidence type="ECO:0000256" key="7">
    <source>
        <dbReference type="ARBA" id="ARBA00022989"/>
    </source>
</evidence>
<evidence type="ECO:0000256" key="4">
    <source>
        <dbReference type="ARBA" id="ARBA00022692"/>
    </source>
</evidence>
<evidence type="ECO:0000256" key="6">
    <source>
        <dbReference type="ARBA" id="ARBA00022741"/>
    </source>
</evidence>
<dbReference type="PROSITE" id="PS50125">
    <property type="entry name" value="GUANYLATE_CYCLASE_2"/>
    <property type="match status" value="1"/>
</dbReference>
<dbReference type="InterPro" id="IPR000719">
    <property type="entry name" value="Prot_kinase_dom"/>
</dbReference>
<dbReference type="InterPro" id="IPR011009">
    <property type="entry name" value="Kinase-like_dom_sf"/>
</dbReference>
<dbReference type="Pfam" id="PF07714">
    <property type="entry name" value="PK_Tyr_Ser-Thr"/>
    <property type="match status" value="1"/>
</dbReference>
<dbReference type="InterPro" id="IPR018297">
    <property type="entry name" value="A/G_cyclase_CS"/>
</dbReference>
<dbReference type="GO" id="GO:0007168">
    <property type="term" value="P:receptor guanylyl cyclase signaling pathway"/>
    <property type="evidence" value="ECO:0007669"/>
    <property type="project" value="TreeGrafter"/>
</dbReference>
<dbReference type="InterPro" id="IPR001828">
    <property type="entry name" value="ANF_lig-bd_rcpt"/>
</dbReference>
<keyword evidence="4" id="KW-0812">Transmembrane</keyword>
<evidence type="ECO:0000256" key="11">
    <source>
        <dbReference type="ARBA" id="ARBA00023180"/>
    </source>
</evidence>
<keyword evidence="6" id="KW-0547">Nucleotide-binding</keyword>
<dbReference type="GO" id="GO:0004672">
    <property type="term" value="F:protein kinase activity"/>
    <property type="evidence" value="ECO:0007669"/>
    <property type="project" value="InterPro"/>
</dbReference>
<keyword evidence="7" id="KW-1133">Transmembrane helix</keyword>
<feature type="compositionally biased region" description="Polar residues" evidence="16">
    <location>
        <begin position="39"/>
        <end position="54"/>
    </location>
</feature>
<keyword evidence="5 17" id="KW-0732">Signal</keyword>
<evidence type="ECO:0000256" key="1">
    <source>
        <dbReference type="ARBA" id="ARBA00001436"/>
    </source>
</evidence>
<evidence type="ECO:0000259" key="19">
    <source>
        <dbReference type="PROSITE" id="PS50125"/>
    </source>
</evidence>
<dbReference type="RefSeq" id="XP_047736593.1">
    <property type="nucleotide sequence ID" value="XM_047880637.1"/>
</dbReference>
<dbReference type="Pfam" id="PF00211">
    <property type="entry name" value="Guanylate_cyc"/>
    <property type="match status" value="1"/>
</dbReference>
<evidence type="ECO:0000256" key="3">
    <source>
        <dbReference type="ARBA" id="ARBA00012202"/>
    </source>
</evidence>
<evidence type="ECO:0000256" key="8">
    <source>
        <dbReference type="ARBA" id="ARBA00023134"/>
    </source>
</evidence>
<sequence>MRRRKILLITFLLSITLTIEGQETVSTTTLEHVSDAPGTRSSEGTNDNLTSRAPRTSLGLRDRPLQCTIARCSGQGGARNYSDKMLTISFLTACGTDWTKKFLGHKIVGALSLAVDDVNRRRLLPDNYMLKFEVKNTYNLLLPSVRQVCIDSLAGVSVFIGPEHTCDKEAAIAASFNIPLLSYACEEAIRGQDSDQPTRYTGLRGQDSDQPIRYTGLRGQDSDQPTRYTGLRGQDSDQPTRYTGLRGQDSDQPTRYTGYENFVVRFNPTEKTELKNVVNLLKEHRWRIFRIVYTSEMKDKAERLYNRAKDVLYPHPRMQVNNQTKDGLAPRPMMQAGNVEEINEVLRTTKNSTRIYVLLSHRVVVSVFLQAMFLQGMFTKTREQNYLLIYLDTEGHHHRDWTKYVWGSSMTFFSLKKQHLLLQQYSKSLLIIRGTFPTADFSEQRKKIICKNMQPPFCHSYALPEKLDIPYQTAAYLYDAVIEYAKAVSSLYTDMRRENFNINVAQAARDGWRIVQRLRNYTYKSINGYNVTLDNYGESYGNFSGYLFYSIPTNSTRHVRVLRRPSQTEQQSKLNCSNYSEGVYAQEQDEHENIHKNKRSTSDQFCSAHFSNPLIESTDDLDNQSDSCFVLVVDFQKEEINNTKLAGIFDEPECGFEGEKCPAKGYWKTVTSIILATFSFAFFPIILGLMHTIYMAESKIMGLEWSIALAEIEETNCGRPRGSTRSLVHLNPSGDCYYPRVGLYQGTLVCLKPVAQHSSKLRISRSVKKEICTIRAIKHHNVCTFYGVCVDAHSALLVSAYKERGALRDVLRNELTPLDEPFIDSLMMDLIRGMCYLHEKYGPHGRLTSSNCVVSGRWVLQVTDYGLDELKANQPHAKDSFKSLFDQLYRSPELLRSDGKASKEGDVYAFGVILHETIIRTGPFGLSEESFDGNYEAAITEILNRIKRGPSTGDPLERPSLAQIIERPFGTNKSVVATMKQSWDESPTQRPTFKFLKTDFNKQRKELRRGNLVDHLMSMVEKHCNHLENLIEARTQELQSEKSLTDQLLYSLLPRAVAESLKHDIPVEPQSFENVTIFFSDIVGFTALAAESTPWQIVRFLDHLYRMFDGIISGYDVYKVETIGDAYMVVSGLPERNGLKHAGEIASMSLELIEKTQTDFVIDHRPDDPLKLRVGIHSGPVMAGVVGLAMPRYCLFGDTVNTASRMESHGLPNKIHISSSCRAALEKLGGYVMEKRGLIEMKGKGVQETHWLVAATDEAIKRRETPVTSPVRRPADLHRRSYSSCRNSVGEARTSSSLPRHPADVAVTPERQRLLDPRHRCSSISVMTRSTLASGGLRSGLTPITSSLDKLPPTAGPNLRGPLADRKPFILKFNRDAPPRNRRSHPPSPLVESDL</sequence>
<evidence type="ECO:0000259" key="18">
    <source>
        <dbReference type="PROSITE" id="PS50011"/>
    </source>
</evidence>
<evidence type="ECO:0000256" key="13">
    <source>
        <dbReference type="ARBA" id="ARBA00023293"/>
    </source>
</evidence>
<feature type="domain" description="Guanylate cyclase" evidence="19">
    <location>
        <begin position="1076"/>
        <end position="1207"/>
    </location>
</feature>
<feature type="region of interest" description="Disordered" evidence="16">
    <location>
        <begin position="193"/>
        <end position="254"/>
    </location>
</feature>
<keyword evidence="20" id="KW-1185">Reference proteome</keyword>
<keyword evidence="9" id="KW-0472">Membrane</keyword>
<name>A0A979FI08_HYAAZ</name>
<evidence type="ECO:0000256" key="2">
    <source>
        <dbReference type="ARBA" id="ARBA00004479"/>
    </source>
</evidence>
<evidence type="ECO:0000256" key="16">
    <source>
        <dbReference type="SAM" id="MobiDB-lite"/>
    </source>
</evidence>
<dbReference type="PROSITE" id="PS00452">
    <property type="entry name" value="GUANYLATE_CYCLASE_1"/>
    <property type="match status" value="1"/>
</dbReference>
<dbReference type="GO" id="GO:0004383">
    <property type="term" value="F:guanylate cyclase activity"/>
    <property type="evidence" value="ECO:0007669"/>
    <property type="project" value="UniProtKB-EC"/>
</dbReference>
<dbReference type="PROSITE" id="PS50011">
    <property type="entry name" value="PROTEIN_KINASE_DOM"/>
    <property type="match status" value="1"/>
</dbReference>
<evidence type="ECO:0000256" key="10">
    <source>
        <dbReference type="ARBA" id="ARBA00023170"/>
    </source>
</evidence>
<feature type="compositionally biased region" description="Basic and acidic residues" evidence="16">
    <location>
        <begin position="1363"/>
        <end position="1379"/>
    </location>
</feature>
<evidence type="ECO:0000256" key="12">
    <source>
        <dbReference type="ARBA" id="ARBA00023239"/>
    </source>
</evidence>
<keyword evidence="10 21" id="KW-0675">Receptor</keyword>
<comment type="catalytic activity">
    <reaction evidence="1 15">
        <text>GTP = 3',5'-cyclic GMP + diphosphate</text>
        <dbReference type="Rhea" id="RHEA:13665"/>
        <dbReference type="ChEBI" id="CHEBI:33019"/>
        <dbReference type="ChEBI" id="CHEBI:37565"/>
        <dbReference type="ChEBI" id="CHEBI:57746"/>
        <dbReference type="EC" id="4.6.1.2"/>
    </reaction>
</comment>
<feature type="compositionally biased region" description="Polar residues" evidence="16">
    <location>
        <begin position="1282"/>
        <end position="1298"/>
    </location>
</feature>
<dbReference type="PANTHER" id="PTHR11920:SF499">
    <property type="entry name" value="GUANYLATE CYCLASE DOMAIN-CONTAINING PROTEIN"/>
    <property type="match status" value="1"/>
</dbReference>
<dbReference type="GO" id="GO:0035556">
    <property type="term" value="P:intracellular signal transduction"/>
    <property type="evidence" value="ECO:0007669"/>
    <property type="project" value="InterPro"/>
</dbReference>
<evidence type="ECO:0000313" key="20">
    <source>
        <dbReference type="Proteomes" id="UP000694843"/>
    </source>
</evidence>
<dbReference type="GO" id="GO:0005524">
    <property type="term" value="F:ATP binding"/>
    <property type="evidence" value="ECO:0007669"/>
    <property type="project" value="InterPro"/>
</dbReference>
<dbReference type="InterPro" id="IPR029787">
    <property type="entry name" value="Nucleotide_cyclase"/>
</dbReference>
<dbReference type="SUPFAM" id="SSF53822">
    <property type="entry name" value="Periplasmic binding protein-like I"/>
    <property type="match status" value="1"/>
</dbReference>
<keyword evidence="13 15" id="KW-0141">cGMP biosynthesis</keyword>
<dbReference type="InterPro" id="IPR001054">
    <property type="entry name" value="A/G_cyclase"/>
</dbReference>
<protein>
    <recommendedName>
        <fullName evidence="3 15">Guanylate cyclase</fullName>
        <ecNumber evidence="3 15">4.6.1.2</ecNumber>
    </recommendedName>
</protein>
<keyword evidence="11" id="KW-0325">Glycoprotein</keyword>
<dbReference type="Proteomes" id="UP000694843">
    <property type="component" value="Unplaced"/>
</dbReference>
<dbReference type="GO" id="GO:0005525">
    <property type="term" value="F:GTP binding"/>
    <property type="evidence" value="ECO:0007669"/>
    <property type="project" value="UniProtKB-KW"/>
</dbReference>
<dbReference type="EC" id="4.6.1.2" evidence="3 15"/>
<dbReference type="CDD" id="cd07302">
    <property type="entry name" value="CHD"/>
    <property type="match status" value="1"/>
</dbReference>
<feature type="region of interest" description="Disordered" evidence="16">
    <location>
        <begin position="30"/>
        <end position="55"/>
    </location>
</feature>
<dbReference type="GO" id="GO:0005886">
    <property type="term" value="C:plasma membrane"/>
    <property type="evidence" value="ECO:0007669"/>
    <property type="project" value="TreeGrafter"/>
</dbReference>
<feature type="signal peptide" evidence="17">
    <location>
        <begin position="1"/>
        <end position="21"/>
    </location>
</feature>
<dbReference type="Pfam" id="PF01094">
    <property type="entry name" value="ANF_receptor"/>
    <property type="match status" value="1"/>
</dbReference>
<evidence type="ECO:0000256" key="15">
    <source>
        <dbReference type="RuleBase" id="RU003431"/>
    </source>
</evidence>
<dbReference type="OrthoDB" id="5984008at2759"/>
<feature type="domain" description="Protein kinase" evidence="18">
    <location>
        <begin position="727"/>
        <end position="1001"/>
    </location>
</feature>
<keyword evidence="8" id="KW-0342">GTP-binding</keyword>
<organism evidence="20 21">
    <name type="scientific">Hyalella azteca</name>
    <name type="common">Amphipod</name>
    <dbReference type="NCBI Taxonomy" id="294128"/>
    <lineage>
        <taxon>Eukaryota</taxon>
        <taxon>Metazoa</taxon>
        <taxon>Ecdysozoa</taxon>
        <taxon>Arthropoda</taxon>
        <taxon>Crustacea</taxon>
        <taxon>Multicrustacea</taxon>
        <taxon>Malacostraca</taxon>
        <taxon>Eumalacostraca</taxon>
        <taxon>Peracarida</taxon>
        <taxon>Amphipoda</taxon>
        <taxon>Senticaudata</taxon>
        <taxon>Talitrida</taxon>
        <taxon>Talitroidea</taxon>
        <taxon>Hyalellidae</taxon>
        <taxon>Hyalella</taxon>
    </lineage>
</organism>
<dbReference type="SMART" id="SM00044">
    <property type="entry name" value="CYCc"/>
    <property type="match status" value="1"/>
</dbReference>
<dbReference type="PANTHER" id="PTHR11920">
    <property type="entry name" value="GUANYLYL CYCLASE"/>
    <property type="match status" value="1"/>
</dbReference>
<comment type="subcellular location">
    <subcellularLocation>
        <location evidence="2">Membrane</location>
        <topology evidence="2">Single-pass type I membrane protein</topology>
    </subcellularLocation>
</comment>
<evidence type="ECO:0000256" key="5">
    <source>
        <dbReference type="ARBA" id="ARBA00022729"/>
    </source>
</evidence>
<dbReference type="SUPFAM" id="SSF56112">
    <property type="entry name" value="Protein kinase-like (PK-like)"/>
    <property type="match status" value="1"/>
</dbReference>
<evidence type="ECO:0000256" key="17">
    <source>
        <dbReference type="SAM" id="SignalP"/>
    </source>
</evidence>
<dbReference type="InterPro" id="IPR028082">
    <property type="entry name" value="Peripla_BP_I"/>
</dbReference>
<dbReference type="GeneID" id="108673595"/>
<dbReference type="Gene3D" id="3.40.50.2300">
    <property type="match status" value="2"/>
</dbReference>
<dbReference type="FunFam" id="3.30.70.1230:FF:000004">
    <property type="entry name" value="Guanylate cyclase"/>
    <property type="match status" value="1"/>
</dbReference>
<dbReference type="InterPro" id="IPR001245">
    <property type="entry name" value="Ser-Thr/Tyr_kinase_cat_dom"/>
</dbReference>
<proteinExistence type="inferred from homology"/>
<accession>A0A979FI08</accession>
<dbReference type="KEGG" id="hazt:108673595"/>